<evidence type="ECO:0000256" key="1">
    <source>
        <dbReference type="SAM" id="MobiDB-lite"/>
    </source>
</evidence>
<keyword evidence="2" id="KW-0812">Transmembrane</keyword>
<feature type="transmembrane region" description="Helical" evidence="2">
    <location>
        <begin position="94"/>
        <end position="113"/>
    </location>
</feature>
<dbReference type="EMBL" id="JMGO02000002">
    <property type="protein sequence ID" value="KXU81937.1"/>
    <property type="molecule type" value="Genomic_DNA"/>
</dbReference>
<reference evidence="3 4" key="1">
    <citation type="submission" date="2016-02" db="EMBL/GenBank/DDBJ databases">
        <title>Draft genome sequence of Aeromonas trota strain 1999lcr isolated from cerebrospinal fluid (CSF).</title>
        <authorList>
            <person name="Dallagassa C.B."/>
            <person name="Prediger K.C."/>
            <person name="Weiss V.A."/>
            <person name="Assis F.E."/>
            <person name="Baura V."/>
            <person name="Cruz L.M."/>
            <person name="Souza E.M."/>
            <person name="Pedrosa F.O."/>
            <person name="Fadel-Picheth C.M."/>
        </authorList>
    </citation>
    <scope>NUCLEOTIDE SEQUENCE [LARGE SCALE GENOMIC DNA]</scope>
    <source>
        <strain evidence="3 4">1999lcr</strain>
    </source>
</reference>
<name>A0A175VN96_AEREN</name>
<feature type="region of interest" description="Disordered" evidence="1">
    <location>
        <begin position="48"/>
        <end position="78"/>
    </location>
</feature>
<dbReference type="RefSeq" id="WP_026457697.1">
    <property type="nucleotide sequence ID" value="NZ_AP027939.1"/>
</dbReference>
<evidence type="ECO:0000256" key="2">
    <source>
        <dbReference type="SAM" id="Phobius"/>
    </source>
</evidence>
<dbReference type="InterPro" id="IPR021339">
    <property type="entry name" value="DUF2956"/>
</dbReference>
<evidence type="ECO:0000313" key="4">
    <source>
        <dbReference type="Proteomes" id="UP000078435"/>
    </source>
</evidence>
<accession>A0A175VN96</accession>
<evidence type="ECO:0008006" key="5">
    <source>
        <dbReference type="Google" id="ProtNLM"/>
    </source>
</evidence>
<sequence length="114" mass="13271">MAKYDKISPETQQEAMKIARANQKPGQTKEQTQLIAQGIQKGIDEYKKQMKARAREANRQKKQQAKARQQQSENQLDEQDESLELVEVTRQHPLPWALLVLSWLGFAAAWLWLR</sequence>
<dbReference type="AlphaFoldDB" id="A0A175VN96"/>
<dbReference type="Proteomes" id="UP000078435">
    <property type="component" value="Unassembled WGS sequence"/>
</dbReference>
<dbReference type="GeneID" id="92810801"/>
<protein>
    <recommendedName>
        <fullName evidence="5">DUF2956 domain-containing protein</fullName>
    </recommendedName>
</protein>
<feature type="compositionally biased region" description="Basic and acidic residues" evidence="1">
    <location>
        <begin position="48"/>
        <end position="59"/>
    </location>
</feature>
<dbReference type="STRING" id="29489.VL01_07610"/>
<keyword evidence="2" id="KW-0472">Membrane</keyword>
<evidence type="ECO:0000313" key="3">
    <source>
        <dbReference type="EMBL" id="KXU81937.1"/>
    </source>
</evidence>
<organism evidence="3 4">
    <name type="scientific">Aeromonas enteropelogenes</name>
    <name type="common">Aeromonas trota</name>
    <dbReference type="NCBI Taxonomy" id="29489"/>
    <lineage>
        <taxon>Bacteria</taxon>
        <taxon>Pseudomonadati</taxon>
        <taxon>Pseudomonadota</taxon>
        <taxon>Gammaproteobacteria</taxon>
        <taxon>Aeromonadales</taxon>
        <taxon>Aeromonadaceae</taxon>
        <taxon>Aeromonas</taxon>
    </lineage>
</organism>
<proteinExistence type="predicted"/>
<dbReference type="OrthoDB" id="5600789at2"/>
<keyword evidence="2" id="KW-1133">Transmembrane helix</keyword>
<gene>
    <name evidence="3" type="ORF">LCR_09670</name>
</gene>
<dbReference type="Pfam" id="PF11169">
    <property type="entry name" value="DUF2956"/>
    <property type="match status" value="1"/>
</dbReference>
<comment type="caution">
    <text evidence="3">The sequence shown here is derived from an EMBL/GenBank/DDBJ whole genome shotgun (WGS) entry which is preliminary data.</text>
</comment>